<evidence type="ECO:0000313" key="4">
    <source>
        <dbReference type="Proteomes" id="UP000322214"/>
    </source>
</evidence>
<feature type="domain" description="AB hydrolase-1" evidence="2">
    <location>
        <begin position="98"/>
        <end position="226"/>
    </location>
</feature>
<dbReference type="EMBL" id="CP042912">
    <property type="protein sequence ID" value="QEG21868.1"/>
    <property type="molecule type" value="Genomic_DNA"/>
</dbReference>
<dbReference type="Proteomes" id="UP000322214">
    <property type="component" value="Chromosome"/>
</dbReference>
<dbReference type="AlphaFoldDB" id="A0A5B9P6B6"/>
<dbReference type="Gene3D" id="3.40.50.1820">
    <property type="entry name" value="alpha/beta hydrolase"/>
    <property type="match status" value="1"/>
</dbReference>
<dbReference type="PANTHER" id="PTHR12277:SF81">
    <property type="entry name" value="PROTEIN ABHD13"/>
    <property type="match status" value="1"/>
</dbReference>
<keyword evidence="1" id="KW-0472">Membrane</keyword>
<evidence type="ECO:0000256" key="1">
    <source>
        <dbReference type="SAM" id="Phobius"/>
    </source>
</evidence>
<evidence type="ECO:0000259" key="2">
    <source>
        <dbReference type="Pfam" id="PF00561"/>
    </source>
</evidence>
<dbReference type="InterPro" id="IPR000073">
    <property type="entry name" value="AB_hydrolase_1"/>
</dbReference>
<evidence type="ECO:0000313" key="3">
    <source>
        <dbReference type="EMBL" id="QEG21868.1"/>
    </source>
</evidence>
<dbReference type="PANTHER" id="PTHR12277">
    <property type="entry name" value="ALPHA/BETA HYDROLASE DOMAIN-CONTAINING PROTEIN"/>
    <property type="match status" value="1"/>
</dbReference>
<name>A0A5B9P6B6_9BACT</name>
<keyword evidence="1" id="KW-0812">Transmembrane</keyword>
<dbReference type="InterPro" id="IPR029058">
    <property type="entry name" value="AB_hydrolase_fold"/>
</dbReference>
<dbReference type="Pfam" id="PF00561">
    <property type="entry name" value="Abhydrolase_1"/>
    <property type="match status" value="1"/>
</dbReference>
<dbReference type="SUPFAM" id="SSF53474">
    <property type="entry name" value="alpha/beta-Hydrolases"/>
    <property type="match status" value="1"/>
</dbReference>
<dbReference type="GO" id="GO:0016787">
    <property type="term" value="F:hydrolase activity"/>
    <property type="evidence" value="ECO:0007669"/>
    <property type="project" value="UniProtKB-KW"/>
</dbReference>
<keyword evidence="3" id="KW-0378">Hydrolase</keyword>
<gene>
    <name evidence="3" type="ORF">MFFC18_17290</name>
</gene>
<accession>A0A5B9P6B6</accession>
<dbReference type="RefSeq" id="WP_075085540.1">
    <property type="nucleotide sequence ID" value="NZ_CP042912.1"/>
</dbReference>
<dbReference type="OrthoDB" id="9777090at2"/>
<sequence length="299" mass="33576">MSETAYNPKSNRDPKPSFRNRLMKALKKFLMTVSIAYLIIVVALVLMENQMIYPAPKFPAGNWQPDFAHEDIEFSSADGVKIHAWLMQPTEDREIPRHVLYCHGNGENLSHACGHHGLEVIHNLGGNVMVFDYRGYGKSEGSPNEAGIKLDAERALDVFCDRFQIKPSEVILIGQSLGGAVATHLASTRGCKALILQRTFSSLPDVAASKYFWIPVRWLMQNDFNSAAAIEHYTGPLFQSHGEADTIVPIRFGEKIHEKTSHELSRFVRLPGIGHNDGFPQGYWQRIDNWLTEVESASE</sequence>
<feature type="transmembrane region" description="Helical" evidence="1">
    <location>
        <begin position="29"/>
        <end position="47"/>
    </location>
</feature>
<dbReference type="KEGG" id="mff:MFFC18_17290"/>
<reference evidence="3 4" key="1">
    <citation type="submission" date="2019-08" db="EMBL/GenBank/DDBJ databases">
        <title>Deep-cultivation of Planctomycetes and their phenomic and genomic characterization uncovers novel biology.</title>
        <authorList>
            <person name="Wiegand S."/>
            <person name="Jogler M."/>
            <person name="Boedeker C."/>
            <person name="Pinto D."/>
            <person name="Vollmers J."/>
            <person name="Rivas-Marin E."/>
            <person name="Kohn T."/>
            <person name="Peeters S.H."/>
            <person name="Heuer A."/>
            <person name="Rast P."/>
            <person name="Oberbeckmann S."/>
            <person name="Bunk B."/>
            <person name="Jeske O."/>
            <person name="Meyerdierks A."/>
            <person name="Storesund J.E."/>
            <person name="Kallscheuer N."/>
            <person name="Luecker S."/>
            <person name="Lage O.M."/>
            <person name="Pohl T."/>
            <person name="Merkel B.J."/>
            <person name="Hornburger P."/>
            <person name="Mueller R.-W."/>
            <person name="Bruemmer F."/>
            <person name="Labrenz M."/>
            <person name="Spormann A.M."/>
            <person name="Op den Camp H."/>
            <person name="Overmann J."/>
            <person name="Amann R."/>
            <person name="Jetten M.S.M."/>
            <person name="Mascher T."/>
            <person name="Medema M.H."/>
            <person name="Devos D.P."/>
            <person name="Kaster A.-K."/>
            <person name="Ovreas L."/>
            <person name="Rohde M."/>
            <person name="Galperin M.Y."/>
            <person name="Jogler C."/>
        </authorList>
    </citation>
    <scope>NUCLEOTIDE SEQUENCE [LARGE SCALE GENOMIC DNA]</scope>
    <source>
        <strain evidence="3 4">FC18</strain>
    </source>
</reference>
<protein>
    <submittedName>
        <fullName evidence="3">Alpha/beta hydrolase family protein</fullName>
    </submittedName>
</protein>
<dbReference type="STRING" id="980251.GCA_001642875_03330"/>
<keyword evidence="1" id="KW-1133">Transmembrane helix</keyword>
<organism evidence="3 4">
    <name type="scientific">Mariniblastus fucicola</name>
    <dbReference type="NCBI Taxonomy" id="980251"/>
    <lineage>
        <taxon>Bacteria</taxon>
        <taxon>Pseudomonadati</taxon>
        <taxon>Planctomycetota</taxon>
        <taxon>Planctomycetia</taxon>
        <taxon>Pirellulales</taxon>
        <taxon>Pirellulaceae</taxon>
        <taxon>Mariniblastus</taxon>
    </lineage>
</organism>
<keyword evidence="4" id="KW-1185">Reference proteome</keyword>
<proteinExistence type="predicted"/>